<organism evidence="1 2">
    <name type="scientific">Alkalispirochaeta americana</name>
    <dbReference type="NCBI Taxonomy" id="159291"/>
    <lineage>
        <taxon>Bacteria</taxon>
        <taxon>Pseudomonadati</taxon>
        <taxon>Spirochaetota</taxon>
        <taxon>Spirochaetia</taxon>
        <taxon>Spirochaetales</taxon>
        <taxon>Spirochaetaceae</taxon>
        <taxon>Alkalispirochaeta</taxon>
    </lineage>
</organism>
<dbReference type="OrthoDB" id="9798859at2"/>
<dbReference type="STRING" id="159291.SAMN05920897_10517"/>
<proteinExistence type="predicted"/>
<evidence type="ECO:0008006" key="3">
    <source>
        <dbReference type="Google" id="ProtNLM"/>
    </source>
</evidence>
<evidence type="ECO:0000313" key="2">
    <source>
        <dbReference type="Proteomes" id="UP000186400"/>
    </source>
</evidence>
<gene>
    <name evidence="1" type="ORF">SAMN05920897_10517</name>
</gene>
<dbReference type="EMBL" id="FTMS01000005">
    <property type="protein sequence ID" value="SIQ18989.1"/>
    <property type="molecule type" value="Genomic_DNA"/>
</dbReference>
<dbReference type="AlphaFoldDB" id="A0A1N6QQU2"/>
<keyword evidence="2" id="KW-1185">Reference proteome</keyword>
<protein>
    <recommendedName>
        <fullName evidence="3">Multicomponent Na+:H+ antiporter subunit B</fullName>
    </recommendedName>
</protein>
<dbReference type="RefSeq" id="WP_076488169.1">
    <property type="nucleotide sequence ID" value="NZ_FTMS01000005.1"/>
</dbReference>
<name>A0A1N6QQU2_9SPIO</name>
<evidence type="ECO:0000313" key="1">
    <source>
        <dbReference type="EMBL" id="SIQ18989.1"/>
    </source>
</evidence>
<sequence>MRYLLSALLVVTVFFGVTAVGNLHQEQMEPTIFLYITESFEGDTAAHNAIAAILLNYRMYDTMFEALILLTAIIGMKQFLPTSRELRDADE</sequence>
<accession>A0A1N6QQU2</accession>
<dbReference type="Proteomes" id="UP000186400">
    <property type="component" value="Unassembled WGS sequence"/>
</dbReference>
<reference evidence="1 2" key="1">
    <citation type="submission" date="2017-01" db="EMBL/GenBank/DDBJ databases">
        <authorList>
            <person name="Mah S.A."/>
            <person name="Swanson W.J."/>
            <person name="Moy G.W."/>
            <person name="Vacquier V.D."/>
        </authorList>
    </citation>
    <scope>NUCLEOTIDE SEQUENCE [LARGE SCALE GENOMIC DNA]</scope>
    <source>
        <strain evidence="1 2">ASpG1</strain>
    </source>
</reference>